<dbReference type="AlphaFoldDB" id="A0A449B202"/>
<keyword evidence="2" id="KW-1185">Reference proteome</keyword>
<dbReference type="Gene3D" id="3.30.420.40">
    <property type="match status" value="1"/>
</dbReference>
<sequence length="134" mass="14706">MFGSASVAIQILNKTISGVSIAPGIGFSFYKLQKHLKKSSSGNATWNYPVTFSAQMGTNTLKALNSGLYKMFLGYIVSHLVLQNKVIKDIFITGGDVNLKAHLQKELRLIFPHLKVHIVNSMVALGFAQVINKK</sequence>
<dbReference type="KEGG" id="mcit:NCTC10181_00495"/>
<organism evidence="1 2">
    <name type="scientific">Mycoplasmopsis citelli</name>
    <dbReference type="NCBI Taxonomy" id="171281"/>
    <lineage>
        <taxon>Bacteria</taxon>
        <taxon>Bacillati</taxon>
        <taxon>Mycoplasmatota</taxon>
        <taxon>Mycoplasmoidales</taxon>
        <taxon>Metamycoplasmataceae</taxon>
        <taxon>Mycoplasmopsis</taxon>
    </lineage>
</organism>
<proteinExistence type="predicted"/>
<evidence type="ECO:0000313" key="2">
    <source>
        <dbReference type="Proteomes" id="UP000290985"/>
    </source>
</evidence>
<dbReference type="GO" id="GO:0016301">
    <property type="term" value="F:kinase activity"/>
    <property type="evidence" value="ECO:0007669"/>
    <property type="project" value="UniProtKB-KW"/>
</dbReference>
<name>A0A449B202_9BACT</name>
<dbReference type="EMBL" id="LR215036">
    <property type="protein sequence ID" value="VEU74639.1"/>
    <property type="molecule type" value="Genomic_DNA"/>
</dbReference>
<gene>
    <name evidence="1" type="ORF">NCTC10181_00495</name>
</gene>
<keyword evidence="1" id="KW-0808">Transferase</keyword>
<keyword evidence="1" id="KW-0418">Kinase</keyword>
<evidence type="ECO:0000313" key="1">
    <source>
        <dbReference type="EMBL" id="VEU74639.1"/>
    </source>
</evidence>
<accession>A0A449B202</accession>
<dbReference type="InterPro" id="IPR043129">
    <property type="entry name" value="ATPase_NBD"/>
</dbReference>
<dbReference type="Proteomes" id="UP000290985">
    <property type="component" value="Chromosome"/>
</dbReference>
<dbReference type="SUPFAM" id="SSF53067">
    <property type="entry name" value="Actin-like ATPase domain"/>
    <property type="match status" value="1"/>
</dbReference>
<protein>
    <submittedName>
        <fullName evidence="1">Pantothenate kinase, type III</fullName>
    </submittedName>
</protein>
<reference evidence="1 2" key="1">
    <citation type="submission" date="2019-01" db="EMBL/GenBank/DDBJ databases">
        <authorList>
            <consortium name="Pathogen Informatics"/>
        </authorList>
    </citation>
    <scope>NUCLEOTIDE SEQUENCE [LARGE SCALE GENOMIC DNA]</scope>
    <source>
        <strain evidence="1 2">NCTC10181</strain>
    </source>
</reference>